<dbReference type="PANTHER" id="PTHR46825:SF15">
    <property type="entry name" value="BETA-LACTAMASE-RELATED DOMAIN-CONTAINING PROTEIN"/>
    <property type="match status" value="1"/>
</dbReference>
<organism evidence="4 5">
    <name type="scientific">Flavobacterium nackdongense</name>
    <dbReference type="NCBI Taxonomy" id="2547394"/>
    <lineage>
        <taxon>Bacteria</taxon>
        <taxon>Pseudomonadati</taxon>
        <taxon>Bacteroidota</taxon>
        <taxon>Flavobacteriia</taxon>
        <taxon>Flavobacteriales</taxon>
        <taxon>Flavobacteriaceae</taxon>
        <taxon>Flavobacterium</taxon>
    </lineage>
</organism>
<evidence type="ECO:0000313" key="4">
    <source>
        <dbReference type="EMBL" id="QBN20063.1"/>
    </source>
</evidence>
<dbReference type="Pfam" id="PF00144">
    <property type="entry name" value="Beta-lactamase"/>
    <property type="match status" value="1"/>
</dbReference>
<dbReference type="Gene3D" id="3.40.710.10">
    <property type="entry name" value="DD-peptidase/beta-lactamase superfamily"/>
    <property type="match status" value="1"/>
</dbReference>
<dbReference type="InterPro" id="IPR001466">
    <property type="entry name" value="Beta-lactam-related"/>
</dbReference>
<dbReference type="SUPFAM" id="SSF56601">
    <property type="entry name" value="beta-lactamase/transpeptidase-like"/>
    <property type="match status" value="1"/>
</dbReference>
<keyword evidence="1" id="KW-0732">Signal</keyword>
<reference evidence="5" key="1">
    <citation type="submission" date="2019-03" db="EMBL/GenBank/DDBJ databases">
        <title>Flavobacterium sp.</title>
        <authorList>
            <person name="Kim H."/>
        </authorList>
    </citation>
    <scope>NUCLEOTIDE SEQUENCE [LARGE SCALE GENOMIC DNA]</scope>
    <source>
        <strain evidence="5">GS13</strain>
    </source>
</reference>
<dbReference type="RefSeq" id="WP_133277565.1">
    <property type="nucleotide sequence ID" value="NZ_CP037933.1"/>
</dbReference>
<feature type="chain" id="PRO_5020450529" evidence="1">
    <location>
        <begin position="19"/>
        <end position="516"/>
    </location>
</feature>
<dbReference type="EMBL" id="CP037933">
    <property type="protein sequence ID" value="QBN20063.1"/>
    <property type="molecule type" value="Genomic_DNA"/>
</dbReference>
<dbReference type="InterPro" id="IPR012338">
    <property type="entry name" value="Beta-lactam/transpept-like"/>
</dbReference>
<feature type="domain" description="Peptidase S12 Pab87-related C-terminal" evidence="3">
    <location>
        <begin position="411"/>
        <end position="512"/>
    </location>
</feature>
<dbReference type="Gene3D" id="2.40.128.600">
    <property type="match status" value="1"/>
</dbReference>
<feature type="signal peptide" evidence="1">
    <location>
        <begin position="1"/>
        <end position="18"/>
    </location>
</feature>
<sequence length="516" mass="58496">MRKLIALSILLITCISFAQISEKQVDELVENTLKSFDVPGIAVAIVKDGKVILSKGYGLKSILTKEKVDANTLFGIASNSKAFTTAALAMLVDEKKVNWDDKVIQYLPDFKMYNEYVTNEFTIRDLVTHRSGLGLGAGDLMIWPDGSDFKPNDIVHNLQYLKPVSAFRTKYDYDNLLYIVAGEVIAKVSGKTWCDFIEERIMKPLEMNHSASSFLRLKDTTNIIAPHVPTDGKLKIISRYKNQTFDAAAGIYSSVNDLSKWMILQLQNGKYGPEQQYQLFSKKEQNEMWSLQTIIPANTRPPYNTHFSGYGLGWFLSDVKGYKQVTHTGGLEGIVTQTTLFPELNLGIVVLTNQQSGAAFTAITNTIKDSYLNIPYTNYVEIYSKREKDNIAEADKTTAEVWATVANNLKETKKIDLKNYTGIYIDNWFGKIELSEKKGKLFFKSIRSPQLAGEVFFYKDNTFTVKWKTRSFNADAFLFFAMDEKGKSVGIKMKPISDLTDFSYDFQDLDFVRVRE</sequence>
<evidence type="ECO:0000256" key="1">
    <source>
        <dbReference type="SAM" id="SignalP"/>
    </source>
</evidence>
<dbReference type="PANTHER" id="PTHR46825">
    <property type="entry name" value="D-ALANYL-D-ALANINE-CARBOXYPEPTIDASE/ENDOPEPTIDASE AMPH"/>
    <property type="match status" value="1"/>
</dbReference>
<feature type="domain" description="Beta-lactamase-related" evidence="2">
    <location>
        <begin position="25"/>
        <end position="363"/>
    </location>
</feature>
<gene>
    <name evidence="4" type="ORF">E1750_15070</name>
</gene>
<dbReference type="AlphaFoldDB" id="A0A4P6YHV3"/>
<dbReference type="GO" id="GO:0016787">
    <property type="term" value="F:hydrolase activity"/>
    <property type="evidence" value="ECO:0007669"/>
    <property type="project" value="UniProtKB-KW"/>
</dbReference>
<evidence type="ECO:0000259" key="2">
    <source>
        <dbReference type="Pfam" id="PF00144"/>
    </source>
</evidence>
<protein>
    <submittedName>
        <fullName evidence="4">Serine hydrolase</fullName>
    </submittedName>
</protein>
<keyword evidence="4" id="KW-0378">Hydrolase</keyword>
<name>A0A4P6YHV3_9FLAO</name>
<dbReference type="InterPro" id="IPR050491">
    <property type="entry name" value="AmpC-like"/>
</dbReference>
<dbReference type="OrthoDB" id="1522765at2"/>
<dbReference type="KEGG" id="fnk:E1750_15070"/>
<evidence type="ECO:0000313" key="5">
    <source>
        <dbReference type="Proteomes" id="UP000291124"/>
    </source>
</evidence>
<dbReference type="Pfam" id="PF11954">
    <property type="entry name" value="DUF3471"/>
    <property type="match status" value="1"/>
</dbReference>
<proteinExistence type="predicted"/>
<keyword evidence="5" id="KW-1185">Reference proteome</keyword>
<evidence type="ECO:0000259" key="3">
    <source>
        <dbReference type="Pfam" id="PF11954"/>
    </source>
</evidence>
<dbReference type="Proteomes" id="UP000291124">
    <property type="component" value="Chromosome"/>
</dbReference>
<accession>A0A4P6YHV3</accession>
<dbReference type="InterPro" id="IPR021860">
    <property type="entry name" value="Peptidase_S12_Pab87-rel_C"/>
</dbReference>